<evidence type="ECO:0000313" key="4">
    <source>
        <dbReference type="Proteomes" id="UP001595593"/>
    </source>
</evidence>
<reference evidence="4" key="1">
    <citation type="journal article" date="2019" name="Int. J. Syst. Evol. Microbiol.">
        <title>The Global Catalogue of Microorganisms (GCM) 10K type strain sequencing project: providing services to taxonomists for standard genome sequencing and annotation.</title>
        <authorList>
            <consortium name="The Broad Institute Genomics Platform"/>
            <consortium name="The Broad Institute Genome Sequencing Center for Infectious Disease"/>
            <person name="Wu L."/>
            <person name="Ma J."/>
        </authorList>
    </citation>
    <scope>NUCLEOTIDE SEQUENCE [LARGE SCALE GENOMIC DNA]</scope>
    <source>
        <strain evidence="4">KCTC 52094</strain>
    </source>
</reference>
<organism evidence="3 4">
    <name type="scientific">Teichococcus globiformis</name>
    <dbReference type="NCBI Taxonomy" id="2307229"/>
    <lineage>
        <taxon>Bacteria</taxon>
        <taxon>Pseudomonadati</taxon>
        <taxon>Pseudomonadota</taxon>
        <taxon>Alphaproteobacteria</taxon>
        <taxon>Acetobacterales</taxon>
        <taxon>Roseomonadaceae</taxon>
        <taxon>Roseomonas</taxon>
    </lineage>
</organism>
<feature type="transmembrane region" description="Helical" evidence="1">
    <location>
        <begin position="24"/>
        <end position="45"/>
    </location>
</feature>
<name>A0ABV7G5N2_9PROT</name>
<gene>
    <name evidence="3" type="ORF">ACFOD4_17495</name>
</gene>
<dbReference type="Pfam" id="PF09976">
    <property type="entry name" value="TPR_21"/>
    <property type="match status" value="1"/>
</dbReference>
<keyword evidence="4" id="KW-1185">Reference proteome</keyword>
<keyword evidence="1" id="KW-1133">Transmembrane helix</keyword>
<dbReference type="EMBL" id="JBHRTN010000018">
    <property type="protein sequence ID" value="MFC3126863.1"/>
    <property type="molecule type" value="Genomic_DNA"/>
</dbReference>
<evidence type="ECO:0000313" key="3">
    <source>
        <dbReference type="EMBL" id="MFC3126863.1"/>
    </source>
</evidence>
<proteinExistence type="predicted"/>
<dbReference type="RefSeq" id="WP_379598461.1">
    <property type="nucleotide sequence ID" value="NZ_JBHRTN010000018.1"/>
</dbReference>
<comment type="caution">
    <text evidence="3">The sequence shown here is derived from an EMBL/GenBank/DDBJ whole genome shotgun (WGS) entry which is preliminary data.</text>
</comment>
<evidence type="ECO:0000259" key="2">
    <source>
        <dbReference type="Pfam" id="PF09976"/>
    </source>
</evidence>
<accession>A0ABV7G5N2</accession>
<dbReference type="InterPro" id="IPR018704">
    <property type="entry name" value="SecYEG/CpoB_TPR"/>
</dbReference>
<sequence length="216" mass="23373">MPDIFDEVQEELRAERARKLGMRYGGMAAGLALLALLGIGGWQGWQWYQQREADRLATTFLELNRATEAEGADLRAMGERFGALAAESPTGYRVLARLRAAALKAETGDRAAALAIWDELAADASAPQLYRDLGSLMWVLHGLDSQDPAALASRIQPLAATGQAWSASAREMQGLIALRRGDRDEAKRILETLAGDVTAPRGVRERAERLAAGMGV</sequence>
<dbReference type="Proteomes" id="UP001595593">
    <property type="component" value="Unassembled WGS sequence"/>
</dbReference>
<keyword evidence="1" id="KW-0812">Transmembrane</keyword>
<keyword evidence="1" id="KW-0472">Membrane</keyword>
<evidence type="ECO:0000256" key="1">
    <source>
        <dbReference type="SAM" id="Phobius"/>
    </source>
</evidence>
<protein>
    <submittedName>
        <fullName evidence="3">Tetratricopeptide repeat protein</fullName>
    </submittedName>
</protein>
<feature type="domain" description="Ancillary SecYEG translocon subunit/Cell division coordinator CpoB TPR" evidence="2">
    <location>
        <begin position="23"/>
        <end position="188"/>
    </location>
</feature>